<dbReference type="AlphaFoldDB" id="A0AA35JAB1"/>
<evidence type="ECO:0000313" key="1">
    <source>
        <dbReference type="EMBL" id="CAI4053011.1"/>
    </source>
</evidence>
<organism evidence="1 2">
    <name type="scientific">Saccharomyces kudriavzevii (strain ATCC MYA-4449 / AS 2.2408 / CBS 8840 / NBRC 1802 / NCYC 2889)</name>
    <name type="common">Yeast</name>
    <dbReference type="NCBI Taxonomy" id="226230"/>
    <lineage>
        <taxon>Eukaryota</taxon>
        <taxon>Fungi</taxon>
        <taxon>Dikarya</taxon>
        <taxon>Ascomycota</taxon>
        <taxon>Saccharomycotina</taxon>
        <taxon>Saccharomycetes</taxon>
        <taxon>Saccharomycetales</taxon>
        <taxon>Saccharomycetaceae</taxon>
        <taxon>Saccharomyces</taxon>
    </lineage>
</organism>
<dbReference type="Proteomes" id="UP001162087">
    <property type="component" value="Chromosome 16"/>
</dbReference>
<sequence>MYRYKMRTLSTTVLVRATKCSALNMDVHWIRTVSQGRHGGAKFAGRNEPSVFDSKAPKSARIKAFRHVIYQSAIGKGNVNFSSMEVNLITRLVSVLKGGCKKNLENSLQAKVLLLNKSLLTQRLTDEDIFKGMNLVSGPVNVAIPRDISSQEKKERVKLQSQKLQNIDLHPSGKAHIEELLHSLNLDTNDHEEIYRKISLYLQKNEESVGASQHNHVDIDLKSLKGYLQNIEKRAHLKRAINKQKKSQTRTFEWNTESFSETVPLTAGSILFKRRPSRLWKRFQNGIGIFLNLTKGAKKISTANKVPEGNNILLHSLEDNKDIIISNNFDYGVFNINFTDLFGVINSSGYPPERVLNRINDIELKGWECIGNLYDNSKVMVFQSSHQFSDERRVPKGSSTPRKTFFISITALLTTFFAYYKYRLLQREEPN</sequence>
<reference evidence="1" key="1">
    <citation type="submission" date="2022-10" db="EMBL/GenBank/DDBJ databases">
        <authorList>
            <person name="Byrne P K."/>
        </authorList>
    </citation>
    <scope>NUCLEOTIDE SEQUENCE</scope>
    <source>
        <strain evidence="1">IFO1802</strain>
    </source>
</reference>
<evidence type="ECO:0000313" key="2">
    <source>
        <dbReference type="Proteomes" id="UP001162087"/>
    </source>
</evidence>
<name>A0AA35JAB1_SACK1</name>
<accession>A0AA35JAB1</accession>
<evidence type="ECO:0008006" key="3">
    <source>
        <dbReference type="Google" id="ProtNLM"/>
    </source>
</evidence>
<keyword evidence="2" id="KW-1185">Reference proteome</keyword>
<gene>
    <name evidence="1" type="primary">SKDI16G1080</name>
    <name evidence="1" type="ORF">SKDI_16G1080</name>
</gene>
<dbReference type="EMBL" id="OX365911">
    <property type="protein sequence ID" value="CAI4053011.1"/>
    <property type="molecule type" value="Genomic_DNA"/>
</dbReference>
<protein>
    <recommendedName>
        <fullName evidence="3">YPL168W-like protein</fullName>
    </recommendedName>
</protein>
<proteinExistence type="predicted"/>
<dbReference type="GeneID" id="80927518"/>
<dbReference type="RefSeq" id="XP_056085475.1">
    <property type="nucleotide sequence ID" value="XM_056231680.1"/>
</dbReference>